<evidence type="ECO:0000256" key="6">
    <source>
        <dbReference type="ARBA" id="ARBA00023277"/>
    </source>
</evidence>
<sequence length="503" mass="55032">MRTARLTIDPAFAIGAVDRRLFGSFVEHLGRCVYGGIHEPGHPEADPLGLRRDVLALTRELGVSMVRYPGGNFVSGYRWEDGVGPVDDRPRRLDLAWKTIEPNTFGLDEFMAWAAAAQVEPMMAVNLGTRGVQEACDLLEYANHPGGTRLSDLRRAHGAQQPYGIRLWCLGNELDGPWQVGHKTAEEYGRLAAETARAMKLIDPSVSLVACGSSGRGMPTFASWEATVLEHTYEHVDYISAHSYYDPTDGDRASLLASAVDMDAFISEVVATADHVAARLRQTRKLKVSFDEWNVWYQSRVQGDLDGRGWVEAPALLEDDYTAVDAVVVGDLLITLLRHADRVGVAAQAQLANVIAPIRTRTGGPAWRQTIFHPFALTARYARGTVLRTEPVSPTYPTKRYGDVPVLDTVALHDEESGGLTVFAVNRGTDDLPLDLDLRGLSGLRPVQHLSLVAGDDPEGVNTEAEPDRVTPRELPTGTVDGDRCAVRLPAVSWNVLRFAPLA</sequence>
<dbReference type="InterPro" id="IPR055235">
    <property type="entry name" value="ASD1_cat"/>
</dbReference>
<evidence type="ECO:0000256" key="7">
    <source>
        <dbReference type="ARBA" id="ARBA00023295"/>
    </source>
</evidence>
<keyword evidence="5" id="KW-0378">Hydrolase</keyword>
<dbReference type="SUPFAM" id="SSF51011">
    <property type="entry name" value="Glycosyl hydrolase domain"/>
    <property type="match status" value="1"/>
</dbReference>
<evidence type="ECO:0000313" key="10">
    <source>
        <dbReference type="Proteomes" id="UP000198226"/>
    </source>
</evidence>
<dbReference type="GO" id="GO:0000272">
    <property type="term" value="P:polysaccharide catabolic process"/>
    <property type="evidence" value="ECO:0007669"/>
    <property type="project" value="TreeGrafter"/>
</dbReference>
<dbReference type="InterPro" id="IPR017853">
    <property type="entry name" value="GH"/>
</dbReference>
<evidence type="ECO:0000313" key="9">
    <source>
        <dbReference type="EMBL" id="SCG78280.1"/>
    </source>
</evidence>
<evidence type="ECO:0000256" key="1">
    <source>
        <dbReference type="ARBA" id="ARBA00001462"/>
    </source>
</evidence>
<evidence type="ECO:0000256" key="3">
    <source>
        <dbReference type="ARBA" id="ARBA00011165"/>
    </source>
</evidence>
<dbReference type="Pfam" id="PF22848">
    <property type="entry name" value="ASD1_dom"/>
    <property type="match status" value="1"/>
</dbReference>
<dbReference type="SMART" id="SM00813">
    <property type="entry name" value="Alpha-L-AF_C"/>
    <property type="match status" value="1"/>
</dbReference>
<dbReference type="Gene3D" id="2.60.40.1180">
    <property type="entry name" value="Golgi alpha-mannosidase II"/>
    <property type="match status" value="1"/>
</dbReference>
<organism evidence="9 10">
    <name type="scientific">Micromonospora rifamycinica</name>
    <dbReference type="NCBI Taxonomy" id="291594"/>
    <lineage>
        <taxon>Bacteria</taxon>
        <taxon>Bacillati</taxon>
        <taxon>Actinomycetota</taxon>
        <taxon>Actinomycetes</taxon>
        <taxon>Micromonosporales</taxon>
        <taxon>Micromonosporaceae</taxon>
        <taxon>Micromonospora</taxon>
    </lineage>
</organism>
<keyword evidence="10" id="KW-1185">Reference proteome</keyword>
<dbReference type="Gene3D" id="3.20.20.80">
    <property type="entry name" value="Glycosidases"/>
    <property type="match status" value="1"/>
</dbReference>
<gene>
    <name evidence="9" type="ORF">GA0070623_4368</name>
</gene>
<accession>A0A109II59</accession>
<reference evidence="10" key="1">
    <citation type="submission" date="2016-06" db="EMBL/GenBank/DDBJ databases">
        <authorList>
            <person name="Varghese N."/>
            <person name="Submissions Spin"/>
        </authorList>
    </citation>
    <scope>NUCLEOTIDE SEQUENCE [LARGE SCALE GENOMIC DNA]</scope>
    <source>
        <strain evidence="10">DSM 44983</strain>
    </source>
</reference>
<evidence type="ECO:0000256" key="4">
    <source>
        <dbReference type="ARBA" id="ARBA00012670"/>
    </source>
</evidence>
<protein>
    <recommendedName>
        <fullName evidence="4">non-reducing end alpha-L-arabinofuranosidase</fullName>
        <ecNumber evidence="4">3.2.1.55</ecNumber>
    </recommendedName>
</protein>
<dbReference type="GO" id="GO:0046556">
    <property type="term" value="F:alpha-L-arabinofuranosidase activity"/>
    <property type="evidence" value="ECO:0007669"/>
    <property type="project" value="UniProtKB-EC"/>
</dbReference>
<dbReference type="SUPFAM" id="SSF51445">
    <property type="entry name" value="(Trans)glycosidases"/>
    <property type="match status" value="1"/>
</dbReference>
<dbReference type="PANTHER" id="PTHR43576">
    <property type="entry name" value="ALPHA-L-ARABINOFURANOSIDASE C-RELATED"/>
    <property type="match status" value="1"/>
</dbReference>
<evidence type="ECO:0000259" key="8">
    <source>
        <dbReference type="SMART" id="SM00813"/>
    </source>
</evidence>
<dbReference type="PANTHER" id="PTHR43576:SF3">
    <property type="entry name" value="ALPHA-L-ARABINOFURANOSIDASE C"/>
    <property type="match status" value="1"/>
</dbReference>
<dbReference type="EMBL" id="LT607752">
    <property type="protein sequence ID" value="SCG78280.1"/>
    <property type="molecule type" value="Genomic_DNA"/>
</dbReference>
<proteinExistence type="inferred from homology"/>
<dbReference type="AlphaFoldDB" id="A0A109II59"/>
<dbReference type="Pfam" id="PF06964">
    <property type="entry name" value="Alpha-L-AF_C"/>
    <property type="match status" value="1"/>
</dbReference>
<comment type="subunit">
    <text evidence="3">Homohexamer; trimer of dimers.</text>
</comment>
<keyword evidence="7" id="KW-0326">Glycosidase</keyword>
<dbReference type="Proteomes" id="UP000198226">
    <property type="component" value="Chromosome I"/>
</dbReference>
<comment type="catalytic activity">
    <reaction evidence="1">
        <text>Hydrolysis of terminal non-reducing alpha-L-arabinofuranoside residues in alpha-L-arabinosides.</text>
        <dbReference type="EC" id="3.2.1.55"/>
    </reaction>
</comment>
<dbReference type="OrthoDB" id="9758333at2"/>
<dbReference type="InterPro" id="IPR013780">
    <property type="entry name" value="Glyco_hydro_b"/>
</dbReference>
<evidence type="ECO:0000256" key="2">
    <source>
        <dbReference type="ARBA" id="ARBA00007186"/>
    </source>
</evidence>
<feature type="domain" description="Alpha-L-arabinofuranosidase C-terminal" evidence="8">
    <location>
        <begin position="291"/>
        <end position="493"/>
    </location>
</feature>
<dbReference type="RefSeq" id="WP_067311748.1">
    <property type="nucleotide sequence ID" value="NZ_LRMV01000114.1"/>
</dbReference>
<dbReference type="InterPro" id="IPR010720">
    <property type="entry name" value="Alpha-L-AF_C"/>
</dbReference>
<comment type="similarity">
    <text evidence="2">Belongs to the glycosyl hydrolase 51 family.</text>
</comment>
<keyword evidence="6" id="KW-0119">Carbohydrate metabolism</keyword>
<name>A0A109II59_9ACTN</name>
<dbReference type="GO" id="GO:0046373">
    <property type="term" value="P:L-arabinose metabolic process"/>
    <property type="evidence" value="ECO:0007669"/>
    <property type="project" value="InterPro"/>
</dbReference>
<evidence type="ECO:0000256" key="5">
    <source>
        <dbReference type="ARBA" id="ARBA00022801"/>
    </source>
</evidence>
<dbReference type="EC" id="3.2.1.55" evidence="4"/>